<protein>
    <submittedName>
        <fullName evidence="2">Uncharacterized protein</fullName>
    </submittedName>
</protein>
<proteinExistence type="predicted"/>
<keyword evidence="1" id="KW-1185">Reference proteome</keyword>
<evidence type="ECO:0000313" key="1">
    <source>
        <dbReference type="Proteomes" id="UP000095281"/>
    </source>
</evidence>
<name>A0A1I8BY88_MELHA</name>
<dbReference type="WBParaSite" id="MhA1_Contig726.frz3.gene5">
    <property type="protein sequence ID" value="MhA1_Contig726.frz3.gene5"/>
    <property type="gene ID" value="MhA1_Contig726.frz3.gene5"/>
</dbReference>
<reference evidence="2" key="1">
    <citation type="submission" date="2016-11" db="UniProtKB">
        <authorList>
            <consortium name="WormBaseParasite"/>
        </authorList>
    </citation>
    <scope>IDENTIFICATION</scope>
</reference>
<sequence length="355" mass="41782">MESDSLSKELEARFRLRLFSFLRSKEALSQLISSDTSSTDQSPKIKLELGRFLAAYYLNYSFPLLFENIEKLDISQRDISNSDNICLLPNLIIWSELEEQWIENKEENKQNNLNNNHWQLGQILSKECSPKLAIYLLLREERILEAIFFVDHFNDLRAALILRFFADRIYSFQLLSDFCQNLLIKEFLEKTLFLENFDNAQSLINDQEFIKYIHKNIEATLNIDILFSSHFNNSFGFFDCLIAECAYHMGAEFGNILNDFCFDNEFNENIKNLSHLLPQPPIFSIPLEENNFNLFNKEESQESLSWLRLHRCYLIISMAFGISNKLENLIGFFALWMAQSQENNKYNNDEIEVIN</sequence>
<dbReference type="Proteomes" id="UP000095281">
    <property type="component" value="Unplaced"/>
</dbReference>
<accession>A0A1I8BY88</accession>
<organism evidence="1 2">
    <name type="scientific">Meloidogyne hapla</name>
    <name type="common">Root-knot nematode worm</name>
    <dbReference type="NCBI Taxonomy" id="6305"/>
    <lineage>
        <taxon>Eukaryota</taxon>
        <taxon>Metazoa</taxon>
        <taxon>Ecdysozoa</taxon>
        <taxon>Nematoda</taxon>
        <taxon>Chromadorea</taxon>
        <taxon>Rhabditida</taxon>
        <taxon>Tylenchina</taxon>
        <taxon>Tylenchomorpha</taxon>
        <taxon>Tylenchoidea</taxon>
        <taxon>Meloidogynidae</taxon>
        <taxon>Meloidogyninae</taxon>
        <taxon>Meloidogyne</taxon>
    </lineage>
</organism>
<dbReference type="AlphaFoldDB" id="A0A1I8BY88"/>
<evidence type="ECO:0000313" key="2">
    <source>
        <dbReference type="WBParaSite" id="MhA1_Contig726.frz3.gene5"/>
    </source>
</evidence>